<dbReference type="InterPro" id="IPR050203">
    <property type="entry name" value="Trp-tRNA_synthetase"/>
</dbReference>
<dbReference type="EMBL" id="LK028576">
    <property type="protein sequence ID" value="CDS15195.1"/>
    <property type="molecule type" value="Genomic_DNA"/>
</dbReference>
<dbReference type="InterPro" id="IPR014729">
    <property type="entry name" value="Rossmann-like_a/b/a_fold"/>
</dbReference>
<dbReference type="SUPFAM" id="SSF52374">
    <property type="entry name" value="Nucleotidylyl transferase"/>
    <property type="match status" value="1"/>
</dbReference>
<dbReference type="PANTHER" id="PTHR43766">
    <property type="entry name" value="TRYPTOPHAN--TRNA LIGASE, MITOCHONDRIAL"/>
    <property type="match status" value="1"/>
</dbReference>
<reference evidence="11" key="2">
    <citation type="submission" date="2014-06" db="EMBL/GenBank/DDBJ databases">
        <authorList>
            <person name="Aslett M."/>
        </authorList>
    </citation>
    <scope>NUCLEOTIDE SEQUENCE</scope>
</reference>
<evidence type="ECO:0000256" key="9">
    <source>
        <dbReference type="ARBA" id="ARBA00030268"/>
    </source>
</evidence>
<keyword evidence="8 10" id="KW-0030">Aminoacyl-tRNA synthetase</keyword>
<reference evidence="13" key="3">
    <citation type="submission" date="2020-10" db="UniProtKB">
        <authorList>
            <consortium name="WormBaseParasite"/>
        </authorList>
    </citation>
    <scope>IDENTIFICATION</scope>
</reference>
<evidence type="ECO:0000256" key="3">
    <source>
        <dbReference type="ARBA" id="ARBA00013161"/>
    </source>
</evidence>
<dbReference type="GO" id="GO:0004830">
    <property type="term" value="F:tryptophan-tRNA ligase activity"/>
    <property type="evidence" value="ECO:0007669"/>
    <property type="project" value="UniProtKB-EC"/>
</dbReference>
<reference evidence="11 12" key="1">
    <citation type="journal article" date="2013" name="Nature">
        <title>The genomes of four tapeworm species reveal adaptations to parasitism.</title>
        <authorList>
            <person name="Tsai I.J."/>
            <person name="Zarowiecki M."/>
            <person name="Holroyd N."/>
            <person name="Garciarrubio A."/>
            <person name="Sanchez-Flores A."/>
            <person name="Brooks K.L."/>
            <person name="Tracey A."/>
            <person name="Bobes R.J."/>
            <person name="Fragoso G."/>
            <person name="Sciutto E."/>
            <person name="Aslett M."/>
            <person name="Beasley H."/>
            <person name="Bennett H.M."/>
            <person name="Cai J."/>
            <person name="Camicia F."/>
            <person name="Clark R."/>
            <person name="Cucher M."/>
            <person name="De Silva N."/>
            <person name="Day T.A."/>
            <person name="Deplazes P."/>
            <person name="Estrada K."/>
            <person name="Fernandez C."/>
            <person name="Holland P.W."/>
            <person name="Hou J."/>
            <person name="Hu S."/>
            <person name="Huckvale T."/>
            <person name="Hung S.S."/>
            <person name="Kamenetzky L."/>
            <person name="Keane J.A."/>
            <person name="Kiss F."/>
            <person name="Koziol U."/>
            <person name="Lambert O."/>
            <person name="Liu K."/>
            <person name="Luo X."/>
            <person name="Luo Y."/>
            <person name="Macchiaroli N."/>
            <person name="Nichol S."/>
            <person name="Paps J."/>
            <person name="Parkinson J."/>
            <person name="Pouchkina-Stantcheva N."/>
            <person name="Riddiford N."/>
            <person name="Rosenzvit M."/>
            <person name="Salinas G."/>
            <person name="Wasmuth J.D."/>
            <person name="Zamanian M."/>
            <person name="Zheng Y."/>
            <person name="Cai X."/>
            <person name="Soberon X."/>
            <person name="Olson P.D."/>
            <person name="Laclette J.P."/>
            <person name="Brehm K."/>
            <person name="Berriman M."/>
            <person name="Garciarrubio A."/>
            <person name="Bobes R.J."/>
            <person name="Fragoso G."/>
            <person name="Sanchez-Flores A."/>
            <person name="Estrada K."/>
            <person name="Cevallos M.A."/>
            <person name="Morett E."/>
            <person name="Gonzalez V."/>
            <person name="Portillo T."/>
            <person name="Ochoa-Leyva A."/>
            <person name="Jose M.V."/>
            <person name="Sciutto E."/>
            <person name="Landa A."/>
            <person name="Jimenez L."/>
            <person name="Valdes V."/>
            <person name="Carrero J.C."/>
            <person name="Larralde C."/>
            <person name="Morales-Montor J."/>
            <person name="Limon-Lason J."/>
            <person name="Soberon X."/>
            <person name="Laclette J.P."/>
        </authorList>
    </citation>
    <scope>NUCLEOTIDE SEQUENCE [LARGE SCALE GENOMIC DNA]</scope>
</reference>
<evidence type="ECO:0000256" key="5">
    <source>
        <dbReference type="ARBA" id="ARBA00022741"/>
    </source>
</evidence>
<dbReference type="InterPro" id="IPR001412">
    <property type="entry name" value="aa-tRNA-synth_I_CS"/>
</dbReference>
<evidence type="ECO:0000313" key="11">
    <source>
        <dbReference type="EMBL" id="CDS15195.1"/>
    </source>
</evidence>
<evidence type="ECO:0000256" key="4">
    <source>
        <dbReference type="ARBA" id="ARBA00022598"/>
    </source>
</evidence>
<proteinExistence type="inferred from homology"/>
<evidence type="ECO:0000256" key="6">
    <source>
        <dbReference type="ARBA" id="ARBA00022840"/>
    </source>
</evidence>
<evidence type="ECO:0000313" key="13">
    <source>
        <dbReference type="WBParaSite" id="EgrG_000759100"/>
    </source>
</evidence>
<dbReference type="GO" id="GO:0005759">
    <property type="term" value="C:mitochondrial matrix"/>
    <property type="evidence" value="ECO:0007669"/>
    <property type="project" value="TreeGrafter"/>
</dbReference>
<accession>A0A068W9Z1</accession>
<dbReference type="GO" id="GO:0070183">
    <property type="term" value="P:mitochondrial tryptophanyl-tRNA aminoacylation"/>
    <property type="evidence" value="ECO:0007669"/>
    <property type="project" value="TreeGrafter"/>
</dbReference>
<keyword evidence="6 10" id="KW-0067">ATP-binding</keyword>
<dbReference type="AlphaFoldDB" id="A0A068W9Z1"/>
<evidence type="ECO:0000313" key="12">
    <source>
        <dbReference type="Proteomes" id="UP000492820"/>
    </source>
</evidence>
<organism evidence="11">
    <name type="scientific">Echinococcus granulosus</name>
    <name type="common">Hydatid tapeworm</name>
    <dbReference type="NCBI Taxonomy" id="6210"/>
    <lineage>
        <taxon>Eukaryota</taxon>
        <taxon>Metazoa</taxon>
        <taxon>Spiralia</taxon>
        <taxon>Lophotrochozoa</taxon>
        <taxon>Platyhelminthes</taxon>
        <taxon>Cestoda</taxon>
        <taxon>Eucestoda</taxon>
        <taxon>Cyclophyllidea</taxon>
        <taxon>Taeniidae</taxon>
        <taxon>Echinococcus</taxon>
        <taxon>Echinococcus granulosus group</taxon>
    </lineage>
</organism>
<gene>
    <name evidence="11" type="ORF">EgrG_000759100</name>
</gene>
<dbReference type="CDD" id="cd00806">
    <property type="entry name" value="TrpRS_core"/>
    <property type="match status" value="1"/>
</dbReference>
<dbReference type="OrthoDB" id="15808at2759"/>
<protein>
    <recommendedName>
        <fullName evidence="3">tryptophan--tRNA ligase</fullName>
        <ecNumber evidence="3">6.1.1.2</ecNumber>
    </recommendedName>
    <alternativeName>
        <fullName evidence="9">Tryptophanyl-tRNA synthetase</fullName>
    </alternativeName>
</protein>
<evidence type="ECO:0000256" key="8">
    <source>
        <dbReference type="ARBA" id="ARBA00023146"/>
    </source>
</evidence>
<dbReference type="Gene3D" id="1.10.240.10">
    <property type="entry name" value="Tyrosyl-Transfer RNA Synthetase"/>
    <property type="match status" value="1"/>
</dbReference>
<evidence type="ECO:0000256" key="7">
    <source>
        <dbReference type="ARBA" id="ARBA00022917"/>
    </source>
</evidence>
<dbReference type="NCBIfam" id="TIGR00233">
    <property type="entry name" value="trpS"/>
    <property type="match status" value="1"/>
</dbReference>
<evidence type="ECO:0000256" key="10">
    <source>
        <dbReference type="RuleBase" id="RU363036"/>
    </source>
</evidence>
<comment type="similarity">
    <text evidence="2 10">Belongs to the class-I aminoacyl-tRNA synthetase family.</text>
</comment>
<name>A0A068W9Z1_ECHGR</name>
<dbReference type="EC" id="6.1.1.2" evidence="3"/>
<comment type="subcellular location">
    <subcellularLocation>
        <location evidence="1">Mitochondrion</location>
    </subcellularLocation>
</comment>
<evidence type="ECO:0000256" key="2">
    <source>
        <dbReference type="ARBA" id="ARBA00005594"/>
    </source>
</evidence>
<dbReference type="PANTHER" id="PTHR43766:SF1">
    <property type="entry name" value="TRYPTOPHAN--TRNA LIGASE, MITOCHONDRIAL"/>
    <property type="match status" value="1"/>
</dbReference>
<dbReference type="InterPro" id="IPR002306">
    <property type="entry name" value="Trp-tRNA-ligase"/>
</dbReference>
<dbReference type="InterPro" id="IPR002305">
    <property type="entry name" value="aa-tRNA-synth_Ic"/>
</dbReference>
<dbReference type="GO" id="GO:0005524">
    <property type="term" value="F:ATP binding"/>
    <property type="evidence" value="ECO:0007669"/>
    <property type="project" value="UniProtKB-KW"/>
</dbReference>
<keyword evidence="4 10" id="KW-0436">Ligase</keyword>
<dbReference type="Proteomes" id="UP000492820">
    <property type="component" value="Unassembled WGS sequence"/>
</dbReference>
<dbReference type="PROSITE" id="PS00178">
    <property type="entry name" value="AA_TRNA_LIGASE_I"/>
    <property type="match status" value="1"/>
</dbReference>
<dbReference type="PRINTS" id="PR01039">
    <property type="entry name" value="TRNASYNTHTRP"/>
</dbReference>
<keyword evidence="7 10" id="KW-0648">Protein biosynthesis</keyword>
<evidence type="ECO:0000256" key="1">
    <source>
        <dbReference type="ARBA" id="ARBA00004173"/>
    </source>
</evidence>
<dbReference type="Gene3D" id="3.40.50.620">
    <property type="entry name" value="HUPs"/>
    <property type="match status" value="1"/>
</dbReference>
<dbReference type="WBParaSite" id="EgrG_000759100">
    <property type="protein sequence ID" value="EgrG_000759100"/>
    <property type="gene ID" value="EgrG_000759100"/>
</dbReference>
<keyword evidence="5 10" id="KW-0547">Nucleotide-binding</keyword>
<dbReference type="FunFam" id="1.10.240.10:FF:000002">
    <property type="entry name" value="Tryptophan--tRNA ligase"/>
    <property type="match status" value="1"/>
</dbReference>
<sequence length="374" mass="41152">MLKYLSCRPLRRMLLSGSTQIRAFYVTGHHRQIVVTGIQPTGYPHLGNYFGMIKPCVRLQSEGSVDQFFLLIADLHALTKHTPNNDRAQSTLKLGSALLACGIDPALRSEDSTAKRKTILFPQSSVTGHCELAWILASQCTVNRLAHLPQWREKSEASGEVGASVGLFTYPLLMAADVLLYAADFVPVGADQITHLELTRDLARVTLTHWPALQGLLKSPCLKLTETPKVYNLREPTKKMSKSMGPDSGVIWLTDPPDTVQSKVTRAQTDSIRQLTYDPVTRPGVANLMQIFAAAKDVPIQEAVEQLVKLSKVELKNVVTDVIVEELTPIRTRLAELESSGLVQNALSAGARIANLVASQNLRKIKEVIGLHCY</sequence>
<dbReference type="Pfam" id="PF00579">
    <property type="entry name" value="tRNA-synt_1b"/>
    <property type="match status" value="1"/>
</dbReference>